<proteinExistence type="predicted"/>
<protein>
    <recommendedName>
        <fullName evidence="5">DUF5666 domain-containing protein</fullName>
    </recommendedName>
</protein>
<sequence length="198" mass="18683">MTNPTPNPVSPPVTGASPSFSETTRGPEGTDGAGRPKRKARFITPALALVAVLGVGIFGGVLIGQNTASATSAGSAALGQGRPDGAAGDAAGGAPAGMGGFTSGTVTAVDGDTVTLELSDGSTVTITTTDDTTVTTTHDSSVGDLTEGDSLTVIGEADDDGNVAATSITEGARGFGGGTGGAGGGTPPTGTGTGTDSN</sequence>
<gene>
    <name evidence="3" type="ORF">ABIE21_002480</name>
</gene>
<keyword evidence="2" id="KW-1133">Transmembrane helix</keyword>
<reference evidence="3 4" key="1">
    <citation type="submission" date="2024-06" db="EMBL/GenBank/DDBJ databases">
        <title>Sorghum-associated microbial communities from plants grown in Nebraska, USA.</title>
        <authorList>
            <person name="Schachtman D."/>
        </authorList>
    </citation>
    <scope>NUCLEOTIDE SEQUENCE [LARGE SCALE GENOMIC DNA]</scope>
    <source>
        <strain evidence="3 4">2857</strain>
    </source>
</reference>
<keyword evidence="4" id="KW-1185">Reference proteome</keyword>
<comment type="caution">
    <text evidence="3">The sequence shown here is derived from an EMBL/GenBank/DDBJ whole genome shotgun (WGS) entry which is preliminary data.</text>
</comment>
<organism evidence="3 4">
    <name type="scientific">Conyzicola nivalis</name>
    <dbReference type="NCBI Taxonomy" id="1477021"/>
    <lineage>
        <taxon>Bacteria</taxon>
        <taxon>Bacillati</taxon>
        <taxon>Actinomycetota</taxon>
        <taxon>Actinomycetes</taxon>
        <taxon>Micrococcales</taxon>
        <taxon>Microbacteriaceae</taxon>
        <taxon>Conyzicola</taxon>
    </lineage>
</organism>
<feature type="region of interest" description="Disordered" evidence="1">
    <location>
        <begin position="169"/>
        <end position="198"/>
    </location>
</feature>
<evidence type="ECO:0000256" key="2">
    <source>
        <dbReference type="SAM" id="Phobius"/>
    </source>
</evidence>
<dbReference type="RefSeq" id="WP_354025119.1">
    <property type="nucleotide sequence ID" value="NZ_JBEPSJ010000002.1"/>
</dbReference>
<keyword evidence="2" id="KW-0812">Transmembrane</keyword>
<feature type="compositionally biased region" description="Gly residues" evidence="1">
    <location>
        <begin position="173"/>
        <end position="198"/>
    </location>
</feature>
<name>A0ABV2QPT3_9MICO</name>
<dbReference type="Proteomes" id="UP001549257">
    <property type="component" value="Unassembled WGS sequence"/>
</dbReference>
<evidence type="ECO:0000313" key="3">
    <source>
        <dbReference type="EMBL" id="MET4582970.1"/>
    </source>
</evidence>
<keyword evidence="2" id="KW-0472">Membrane</keyword>
<feature type="transmembrane region" description="Helical" evidence="2">
    <location>
        <begin position="42"/>
        <end position="63"/>
    </location>
</feature>
<evidence type="ECO:0008006" key="5">
    <source>
        <dbReference type="Google" id="ProtNLM"/>
    </source>
</evidence>
<evidence type="ECO:0000313" key="4">
    <source>
        <dbReference type="Proteomes" id="UP001549257"/>
    </source>
</evidence>
<accession>A0ABV2QPT3</accession>
<evidence type="ECO:0000256" key="1">
    <source>
        <dbReference type="SAM" id="MobiDB-lite"/>
    </source>
</evidence>
<feature type="compositionally biased region" description="Pro residues" evidence="1">
    <location>
        <begin position="1"/>
        <end position="11"/>
    </location>
</feature>
<dbReference type="EMBL" id="JBEPSJ010000002">
    <property type="protein sequence ID" value="MET4582970.1"/>
    <property type="molecule type" value="Genomic_DNA"/>
</dbReference>
<feature type="region of interest" description="Disordered" evidence="1">
    <location>
        <begin position="1"/>
        <end position="37"/>
    </location>
</feature>